<reference evidence="13 14" key="1">
    <citation type="journal article" date="2016" name="Nat. Commun.">
        <title>Thousands of microbial genomes shed light on interconnected biogeochemical processes in an aquifer system.</title>
        <authorList>
            <person name="Anantharaman K."/>
            <person name="Brown C.T."/>
            <person name="Hug L.A."/>
            <person name="Sharon I."/>
            <person name="Castelle C.J."/>
            <person name="Probst A.J."/>
            <person name="Thomas B.C."/>
            <person name="Singh A."/>
            <person name="Wilkins M.J."/>
            <person name="Karaoz U."/>
            <person name="Brodie E.L."/>
            <person name="Williams K.H."/>
            <person name="Hubbard S.S."/>
            <person name="Banfield J.F."/>
        </authorList>
    </citation>
    <scope>NUCLEOTIDE SEQUENCE [LARGE SCALE GENOMIC DNA]</scope>
</reference>
<evidence type="ECO:0000313" key="14">
    <source>
        <dbReference type="Proteomes" id="UP000176421"/>
    </source>
</evidence>
<evidence type="ECO:0000313" key="13">
    <source>
        <dbReference type="EMBL" id="OGZ69019.1"/>
    </source>
</evidence>
<keyword evidence="8 11" id="KW-1133">Transmembrane helix</keyword>
<evidence type="ECO:0000256" key="4">
    <source>
        <dbReference type="ARBA" id="ARBA00022670"/>
    </source>
</evidence>
<evidence type="ECO:0000256" key="8">
    <source>
        <dbReference type="ARBA" id="ARBA00022989"/>
    </source>
</evidence>
<dbReference type="GO" id="GO:0016020">
    <property type="term" value="C:membrane"/>
    <property type="evidence" value="ECO:0007669"/>
    <property type="project" value="UniProtKB-SubCell"/>
</dbReference>
<feature type="transmembrane region" description="Helical" evidence="11">
    <location>
        <begin position="7"/>
        <end position="25"/>
    </location>
</feature>
<dbReference type="Proteomes" id="UP000176421">
    <property type="component" value="Unassembled WGS sequence"/>
</dbReference>
<comment type="caution">
    <text evidence="13">The sequence shown here is derived from an EMBL/GenBank/DDBJ whole genome shotgun (WGS) entry which is preliminary data.</text>
</comment>
<keyword evidence="4" id="KW-0645">Protease</keyword>
<sequence>MFYVPRFMMLTLLIAFFSLIVLMIIHEFGHFIIAKKFGVKVEEFGIGYPPKIFGVKFGETTYSLNWVPLGAFVKIYGEEGDIDDYRSFSNLAIWKRILIVLGGVIAFWIGAVIIFSVAFGIGANIPIGDQDVIGITKTQVKITSVLIDSPAGSSGLKTGDDIVKAISNGKETQISKIADFQSFVQDNKGKSVTVGIERDGSYMEFNLTPRVSSPEDQGPTGIIIERIANVIDKYPWYEAPLKGIMYTGQVTWQALVGIYKVIVGLFDGSGLPQGAEVAGPIGITIFLSRAADFGAGFFLYFMGSLSVLLAIFNLFPIPALDGGKLLFLIIEKIQKKPVPVNWEQGITVFFFFLLITMSIFITIKFDVPRVVDFWKAGL</sequence>
<proteinExistence type="inferred from homology"/>
<keyword evidence="9" id="KW-0482">Metalloprotease</keyword>
<comment type="subcellular location">
    <subcellularLocation>
        <location evidence="2">Membrane</location>
        <topology evidence="2">Multi-pass membrane protein</topology>
    </subcellularLocation>
</comment>
<evidence type="ECO:0000256" key="10">
    <source>
        <dbReference type="ARBA" id="ARBA00023136"/>
    </source>
</evidence>
<dbReference type="SUPFAM" id="SSF50156">
    <property type="entry name" value="PDZ domain-like"/>
    <property type="match status" value="1"/>
</dbReference>
<dbReference type="InterPro" id="IPR036034">
    <property type="entry name" value="PDZ_sf"/>
</dbReference>
<dbReference type="Pfam" id="PF02163">
    <property type="entry name" value="Peptidase_M50"/>
    <property type="match status" value="1"/>
</dbReference>
<comment type="cofactor">
    <cofactor evidence="1">
        <name>Zn(2+)</name>
        <dbReference type="ChEBI" id="CHEBI:29105"/>
    </cofactor>
</comment>
<keyword evidence="5 11" id="KW-0812">Transmembrane</keyword>
<dbReference type="PANTHER" id="PTHR42837:SF2">
    <property type="entry name" value="MEMBRANE METALLOPROTEASE ARASP2, CHLOROPLASTIC-RELATED"/>
    <property type="match status" value="1"/>
</dbReference>
<protein>
    <recommendedName>
        <fullName evidence="12">Peptidase M50 domain-containing protein</fullName>
    </recommendedName>
</protein>
<organism evidence="13 14">
    <name type="scientific">Candidatus Staskawiczbacteria bacterium RIFCSPHIGHO2_02_FULL_34_9</name>
    <dbReference type="NCBI Taxonomy" id="1802206"/>
    <lineage>
        <taxon>Bacteria</taxon>
        <taxon>Candidatus Staskawicziibacteriota</taxon>
    </lineage>
</organism>
<dbReference type="Gene3D" id="2.30.42.10">
    <property type="match status" value="1"/>
</dbReference>
<dbReference type="CDD" id="cd06163">
    <property type="entry name" value="S2P-M50_PDZ_RseP-like"/>
    <property type="match status" value="1"/>
</dbReference>
<feature type="domain" description="Peptidase M50" evidence="12">
    <location>
        <begin position="16"/>
        <end position="355"/>
    </location>
</feature>
<name>A0A1G2I2Z2_9BACT</name>
<gene>
    <name evidence="13" type="ORF">A3D35_02685</name>
</gene>
<feature type="transmembrane region" description="Helical" evidence="11">
    <location>
        <begin position="346"/>
        <end position="365"/>
    </location>
</feature>
<feature type="transmembrane region" description="Helical" evidence="11">
    <location>
        <begin position="97"/>
        <end position="121"/>
    </location>
</feature>
<feature type="transmembrane region" description="Helical" evidence="11">
    <location>
        <begin position="297"/>
        <end position="317"/>
    </location>
</feature>
<evidence type="ECO:0000256" key="11">
    <source>
        <dbReference type="SAM" id="Phobius"/>
    </source>
</evidence>
<keyword evidence="6" id="KW-0378">Hydrolase</keyword>
<dbReference type="AlphaFoldDB" id="A0A1G2I2Z2"/>
<accession>A0A1G2I2Z2</accession>
<evidence type="ECO:0000256" key="5">
    <source>
        <dbReference type="ARBA" id="ARBA00022692"/>
    </source>
</evidence>
<evidence type="ECO:0000256" key="1">
    <source>
        <dbReference type="ARBA" id="ARBA00001947"/>
    </source>
</evidence>
<keyword evidence="7" id="KW-0862">Zinc</keyword>
<dbReference type="STRING" id="1802206.A3D35_02685"/>
<evidence type="ECO:0000256" key="6">
    <source>
        <dbReference type="ARBA" id="ARBA00022801"/>
    </source>
</evidence>
<dbReference type="EMBL" id="MHOS01000015">
    <property type="protein sequence ID" value="OGZ69019.1"/>
    <property type="molecule type" value="Genomic_DNA"/>
</dbReference>
<dbReference type="GO" id="GO:0004222">
    <property type="term" value="F:metalloendopeptidase activity"/>
    <property type="evidence" value="ECO:0007669"/>
    <property type="project" value="InterPro"/>
</dbReference>
<keyword evidence="10 11" id="KW-0472">Membrane</keyword>
<evidence type="ECO:0000259" key="12">
    <source>
        <dbReference type="Pfam" id="PF02163"/>
    </source>
</evidence>
<dbReference type="GO" id="GO:0006508">
    <property type="term" value="P:proteolysis"/>
    <property type="evidence" value="ECO:0007669"/>
    <property type="project" value="UniProtKB-KW"/>
</dbReference>
<dbReference type="InterPro" id="IPR008915">
    <property type="entry name" value="Peptidase_M50"/>
</dbReference>
<comment type="similarity">
    <text evidence="3">Belongs to the peptidase M50B family.</text>
</comment>
<evidence type="ECO:0000256" key="9">
    <source>
        <dbReference type="ARBA" id="ARBA00023049"/>
    </source>
</evidence>
<dbReference type="PANTHER" id="PTHR42837">
    <property type="entry name" value="REGULATOR OF SIGMA-E PROTEASE RSEP"/>
    <property type="match status" value="1"/>
</dbReference>
<evidence type="ECO:0000256" key="7">
    <source>
        <dbReference type="ARBA" id="ARBA00022833"/>
    </source>
</evidence>
<dbReference type="InterPro" id="IPR004387">
    <property type="entry name" value="Pept_M50_Zn"/>
</dbReference>
<evidence type="ECO:0000256" key="2">
    <source>
        <dbReference type="ARBA" id="ARBA00004141"/>
    </source>
</evidence>
<evidence type="ECO:0000256" key="3">
    <source>
        <dbReference type="ARBA" id="ARBA00007931"/>
    </source>
</evidence>